<protein>
    <submittedName>
        <fullName evidence="3">FAD-binding monooxygenase</fullName>
    </submittedName>
</protein>
<dbReference type="InterPro" id="IPR050631">
    <property type="entry name" value="PheA/TfdB_FAD_monoxygenase"/>
</dbReference>
<dbReference type="GO" id="GO:0071949">
    <property type="term" value="F:FAD binding"/>
    <property type="evidence" value="ECO:0007669"/>
    <property type="project" value="InterPro"/>
</dbReference>
<dbReference type="Gene3D" id="3.50.50.60">
    <property type="entry name" value="FAD/NAD(P)-binding domain"/>
    <property type="match status" value="1"/>
</dbReference>
<dbReference type="EMBL" id="MZMV01000004">
    <property type="protein sequence ID" value="OWV11941.1"/>
    <property type="molecule type" value="Genomic_DNA"/>
</dbReference>
<dbReference type="InterPro" id="IPR036188">
    <property type="entry name" value="FAD/NAD-bd_sf"/>
</dbReference>
<dbReference type="RefSeq" id="WP_088642258.1">
    <property type="nucleotide sequence ID" value="NZ_JBFAMK010000001.1"/>
</dbReference>
<dbReference type="PANTHER" id="PTHR43476:SF5">
    <property type="entry name" value="FAD-DEPENDENT MONOOXYGENASE"/>
    <property type="match status" value="1"/>
</dbReference>
<dbReference type="Gene3D" id="3.30.70.2450">
    <property type="match status" value="1"/>
</dbReference>
<evidence type="ECO:0000313" key="4">
    <source>
        <dbReference type="Proteomes" id="UP000197174"/>
    </source>
</evidence>
<sequence>MDDETDFCVVGAGPAGLVLALLLLRSGARVTVLERASSFSRDYRGEILQPGGLALLDQLGVLAGARARGGYAHRRFRLVERGRALLDIDYRRLPAPYDHLLSLPQRHLLEELLAQCRGRDGFDYRAGTRISELVREDGRVRGVVADGPDGRRTVRAHCVVGADGRFSKTRRLAGIDGQRLEAFDHDVLWFKVPLPCPADPPDVTIFRSSANPVLAYHSYPDRLQLGWTLPHRGYAAVAEHGIEHVKQQIGRAIPQYAELIDAHLHTLADLSLLDVFAGCADRWALDGLLLIGDSAHTHSPIGAQGINLAIQDAVLAHPVLVDSLRSRDAGAARLDRFTGQRRRSVERVLKLQVLQSRAMLSQNRVGNALRPRAARLLAHTPVYPRVLRRIAYGDRPVVLAADLLTR</sequence>
<evidence type="ECO:0000256" key="1">
    <source>
        <dbReference type="ARBA" id="ARBA00023002"/>
    </source>
</evidence>
<comment type="caution">
    <text evidence="3">The sequence shown here is derived from an EMBL/GenBank/DDBJ whole genome shotgun (WGS) entry which is preliminary data.</text>
</comment>
<keyword evidence="4" id="KW-1185">Reference proteome</keyword>
<name>A0A246RS44_9ACTN</name>
<dbReference type="GO" id="GO:0004497">
    <property type="term" value="F:monooxygenase activity"/>
    <property type="evidence" value="ECO:0007669"/>
    <property type="project" value="UniProtKB-KW"/>
</dbReference>
<dbReference type="Pfam" id="PF01494">
    <property type="entry name" value="FAD_binding_3"/>
    <property type="match status" value="1"/>
</dbReference>
<dbReference type="PRINTS" id="PR00420">
    <property type="entry name" value="RNGMNOXGNASE"/>
</dbReference>
<gene>
    <name evidence="3" type="ORF">B5D80_03245</name>
</gene>
<dbReference type="SUPFAM" id="SSF51905">
    <property type="entry name" value="FAD/NAD(P)-binding domain"/>
    <property type="match status" value="1"/>
</dbReference>
<dbReference type="PANTHER" id="PTHR43476">
    <property type="entry name" value="3-(3-HYDROXY-PHENYL)PROPIONATE/3-HYDROXYCINNAMIC ACID HYDROXYLASE"/>
    <property type="match status" value="1"/>
</dbReference>
<dbReference type="AlphaFoldDB" id="A0A246RS44"/>
<feature type="domain" description="FAD-binding" evidence="2">
    <location>
        <begin position="4"/>
        <end position="350"/>
    </location>
</feature>
<keyword evidence="1" id="KW-0560">Oxidoreductase</keyword>
<accession>A0A246RS44</accession>
<dbReference type="OrthoDB" id="103324at2"/>
<proteinExistence type="predicted"/>
<keyword evidence="3" id="KW-0503">Monooxygenase</keyword>
<organism evidence="3 4">
    <name type="scientific">Micromonospora wenchangensis</name>
    <dbReference type="NCBI Taxonomy" id="1185415"/>
    <lineage>
        <taxon>Bacteria</taxon>
        <taxon>Bacillati</taxon>
        <taxon>Actinomycetota</taxon>
        <taxon>Actinomycetes</taxon>
        <taxon>Micromonosporales</taxon>
        <taxon>Micromonosporaceae</taxon>
        <taxon>Micromonospora</taxon>
    </lineage>
</organism>
<evidence type="ECO:0000313" key="3">
    <source>
        <dbReference type="EMBL" id="OWV11941.1"/>
    </source>
</evidence>
<dbReference type="Proteomes" id="UP000197174">
    <property type="component" value="Unassembled WGS sequence"/>
</dbReference>
<reference evidence="3 4" key="1">
    <citation type="submission" date="2017-03" db="EMBL/GenBank/DDBJ databases">
        <title>Whole genome sequence of Micromonospora wenchangensis, isolated from mangrove soil.</title>
        <authorList>
            <person name="Yang H."/>
        </authorList>
    </citation>
    <scope>NUCLEOTIDE SEQUENCE [LARGE SCALE GENOMIC DNA]</scope>
    <source>
        <strain evidence="3 4">CCTCC AA 2012002</strain>
    </source>
</reference>
<dbReference type="InterPro" id="IPR002938">
    <property type="entry name" value="FAD-bd"/>
</dbReference>
<evidence type="ECO:0000259" key="2">
    <source>
        <dbReference type="Pfam" id="PF01494"/>
    </source>
</evidence>